<evidence type="ECO:0000256" key="2">
    <source>
        <dbReference type="RuleBase" id="RU004324"/>
    </source>
</evidence>
<dbReference type="InterPro" id="IPR000836">
    <property type="entry name" value="PRTase_dom"/>
</dbReference>
<keyword evidence="1 2" id="KW-0545">Nucleotide biosynthesis</keyword>
<evidence type="ECO:0000313" key="5">
    <source>
        <dbReference type="EMBL" id="GGD88021.1"/>
    </source>
</evidence>
<dbReference type="SUPFAM" id="SSF53271">
    <property type="entry name" value="PRTase-like"/>
    <property type="match status" value="2"/>
</dbReference>
<protein>
    <submittedName>
        <fullName evidence="5">Phosphoribosylpyrophosphate synthetase</fullName>
    </submittedName>
</protein>
<organism evidence="5 6">
    <name type="scientific">Tsuneonella deserti</name>
    <dbReference type="NCBI Taxonomy" id="2035528"/>
    <lineage>
        <taxon>Bacteria</taxon>
        <taxon>Pseudomonadati</taxon>
        <taxon>Pseudomonadota</taxon>
        <taxon>Alphaproteobacteria</taxon>
        <taxon>Sphingomonadales</taxon>
        <taxon>Erythrobacteraceae</taxon>
        <taxon>Tsuneonella</taxon>
    </lineage>
</organism>
<feature type="domain" description="Ribose-phosphate pyrophosphokinase N-terminal" evidence="4">
    <location>
        <begin position="1"/>
        <end position="113"/>
    </location>
</feature>
<dbReference type="NCBIfam" id="TIGR01251">
    <property type="entry name" value="ribP_PPkin"/>
    <property type="match status" value="1"/>
</dbReference>
<dbReference type="Pfam" id="PF13793">
    <property type="entry name" value="Pribosyltran_N"/>
    <property type="match status" value="1"/>
</dbReference>
<evidence type="ECO:0000313" key="6">
    <source>
        <dbReference type="Proteomes" id="UP000619041"/>
    </source>
</evidence>
<evidence type="ECO:0000256" key="1">
    <source>
        <dbReference type="ARBA" id="ARBA00022727"/>
    </source>
</evidence>
<keyword evidence="6" id="KW-1185">Reference proteome</keyword>
<reference evidence="6" key="1">
    <citation type="journal article" date="2019" name="Int. J. Syst. Evol. Microbiol.">
        <title>The Global Catalogue of Microorganisms (GCM) 10K type strain sequencing project: providing services to taxonomists for standard genome sequencing and annotation.</title>
        <authorList>
            <consortium name="The Broad Institute Genomics Platform"/>
            <consortium name="The Broad Institute Genome Sequencing Center for Infectious Disease"/>
            <person name="Wu L."/>
            <person name="Ma J."/>
        </authorList>
    </citation>
    <scope>NUCLEOTIDE SEQUENCE [LARGE SCALE GENOMIC DNA]</scope>
    <source>
        <strain evidence="6">CGMCC 1.15959</strain>
    </source>
</reference>
<comment type="similarity">
    <text evidence="2">Belongs to the ribose-phosphate pyrophosphokinase family.</text>
</comment>
<dbReference type="CDD" id="cd06223">
    <property type="entry name" value="PRTases_typeI"/>
    <property type="match status" value="1"/>
</dbReference>
<name>A0ABQ1RZB0_9SPHN</name>
<dbReference type="SMART" id="SM01400">
    <property type="entry name" value="Pribosyltran_N"/>
    <property type="match status" value="1"/>
</dbReference>
<gene>
    <name evidence="5" type="ORF">GCM10011515_04550</name>
</gene>
<evidence type="ECO:0000259" key="4">
    <source>
        <dbReference type="Pfam" id="PF13793"/>
    </source>
</evidence>
<feature type="domain" description="Phosphoribosyltransferase" evidence="3">
    <location>
        <begin position="147"/>
        <end position="259"/>
    </location>
</feature>
<dbReference type="PANTHER" id="PTHR10210:SF41">
    <property type="entry name" value="RIBOSE-PHOSPHATE PYROPHOSPHOKINASE 1, CHLOROPLASTIC"/>
    <property type="match status" value="1"/>
</dbReference>
<dbReference type="PANTHER" id="PTHR10210">
    <property type="entry name" value="RIBOSE-PHOSPHATE DIPHOSPHOKINASE FAMILY MEMBER"/>
    <property type="match status" value="1"/>
</dbReference>
<dbReference type="Proteomes" id="UP000619041">
    <property type="component" value="Unassembled WGS sequence"/>
</dbReference>
<proteinExistence type="inferred from homology"/>
<accession>A0ABQ1RZB0</accession>
<sequence>MLLFELSAAPGLATALVGHTADALGELALSHFPDGESHVRLLSPVEGRDVALLCSLDRPDAKLVPLLLAAGAARQQGARSVGLVAPYLAYMRQDIAFRAGEAVSAAIFGEVLSARFDWLVTTDPHLHRLPDLAGVYSIPAVAVSASEAIAGWVAREVENPVIVGPDEESAQWAGRIAQAAGGRATILRKVRSGPYSVTIDPAGLNELATGTPVIVDDIASSGKTLIEAVRLLRERGFNDPVCAVVHPIFAGESYEELRAAGAGRVVSTNTIAHPSNAIDVSSALAEGIARALGPISGAGD</sequence>
<dbReference type="InterPro" id="IPR029099">
    <property type="entry name" value="Pribosyltran_N"/>
</dbReference>
<comment type="caution">
    <text evidence="5">The sequence shown here is derived from an EMBL/GenBank/DDBJ whole genome shotgun (WGS) entry which is preliminary data.</text>
</comment>
<dbReference type="NCBIfam" id="NF005537">
    <property type="entry name" value="PRK07199.1"/>
    <property type="match status" value="1"/>
</dbReference>
<dbReference type="Pfam" id="PF00156">
    <property type="entry name" value="Pribosyltran"/>
    <property type="match status" value="1"/>
</dbReference>
<dbReference type="EMBL" id="BMKL01000001">
    <property type="protein sequence ID" value="GGD88021.1"/>
    <property type="molecule type" value="Genomic_DNA"/>
</dbReference>
<dbReference type="InterPro" id="IPR005946">
    <property type="entry name" value="Rib-P_diPkinase"/>
</dbReference>
<dbReference type="Gene3D" id="3.40.50.2020">
    <property type="match status" value="2"/>
</dbReference>
<evidence type="ECO:0000259" key="3">
    <source>
        <dbReference type="Pfam" id="PF00156"/>
    </source>
</evidence>
<dbReference type="InterPro" id="IPR029057">
    <property type="entry name" value="PRTase-like"/>
</dbReference>